<dbReference type="Proteomes" id="UP000789508">
    <property type="component" value="Unassembled WGS sequence"/>
</dbReference>
<proteinExistence type="predicted"/>
<dbReference type="EMBL" id="CAJVPS010001570">
    <property type="protein sequence ID" value="CAG8543585.1"/>
    <property type="molecule type" value="Genomic_DNA"/>
</dbReference>
<accession>A0A9N9FM14</accession>
<dbReference type="OrthoDB" id="2438755at2759"/>
<organism evidence="1 2">
    <name type="scientific">Ambispora leptoticha</name>
    <dbReference type="NCBI Taxonomy" id="144679"/>
    <lineage>
        <taxon>Eukaryota</taxon>
        <taxon>Fungi</taxon>
        <taxon>Fungi incertae sedis</taxon>
        <taxon>Mucoromycota</taxon>
        <taxon>Glomeromycotina</taxon>
        <taxon>Glomeromycetes</taxon>
        <taxon>Archaeosporales</taxon>
        <taxon>Ambisporaceae</taxon>
        <taxon>Ambispora</taxon>
    </lineage>
</organism>
<evidence type="ECO:0000313" key="2">
    <source>
        <dbReference type="Proteomes" id="UP000789508"/>
    </source>
</evidence>
<reference evidence="1" key="1">
    <citation type="submission" date="2021-06" db="EMBL/GenBank/DDBJ databases">
        <authorList>
            <person name="Kallberg Y."/>
            <person name="Tangrot J."/>
            <person name="Rosling A."/>
        </authorList>
    </citation>
    <scope>NUCLEOTIDE SEQUENCE</scope>
    <source>
        <strain evidence="1">FL130A</strain>
    </source>
</reference>
<comment type="caution">
    <text evidence="1">The sequence shown here is derived from an EMBL/GenBank/DDBJ whole genome shotgun (WGS) entry which is preliminary data.</text>
</comment>
<keyword evidence="2" id="KW-1185">Reference proteome</keyword>
<sequence length="245" mass="28145">MAFCGIAELEPIIEIDTSKAKKAKREMVLQKLYYTPVAYYKNTKLLREDAREHGYNFSLRDVNEWLHKQAIFQCYISAPKYIPYLGFNKITVPNEVHMADLCEVPPVAEAFILIYDSQDCSLVWPKLLITDKGTEFLGSCNELMEKHGVRRQIAKSKNGLSYCNRIMRTVEEKYIPLQYAQEMLLPLSERSRVLIKILNQILIKIANTKNRITGIAPAQGINQKHVYKKSVLIHRPMGLGEAVNI</sequence>
<gene>
    <name evidence="1" type="ORF">ALEPTO_LOCUS5531</name>
</gene>
<dbReference type="AlphaFoldDB" id="A0A9N9FM14"/>
<protein>
    <submittedName>
        <fullName evidence="1">3863_t:CDS:1</fullName>
    </submittedName>
</protein>
<evidence type="ECO:0000313" key="1">
    <source>
        <dbReference type="EMBL" id="CAG8543585.1"/>
    </source>
</evidence>
<name>A0A9N9FM14_9GLOM</name>